<evidence type="ECO:0000313" key="2">
    <source>
        <dbReference type="EMBL" id="GMF44824.1"/>
    </source>
</evidence>
<name>A0A9W6XT04_9STRA</name>
<keyword evidence="3" id="KW-1185">Reference proteome</keyword>
<dbReference type="AlphaFoldDB" id="A0A9W6XT04"/>
<sequence>MMASAGSTARDPLTRAPSADPSNASPVSPNHVALPPLDRDAVRASISHLTGEVEDVKKKLDLAQGAQAEEAAWFLARIDELQAQLASAHSASTSPSAQGLRAATLEVELDKVSTDRNEAWLQAVESDDAARAWEASSVCAPSVGSLLSHASIELGTPDSPEEGDSSAAASAHTARGQEEDGDGATGADDDDGDSEISLMLPRLDSRLRRSVSLCGSGRRPWALPESLQLSVRELTVKLLCQKFSKPAYWILPPDEKAPSTQFWPPDLRTEANVRMMYDAVPWGTLDAVVAPVSFDLVAWVKATSRQYAQFDEDYRQALWESTHSRTCVRPARISTSW</sequence>
<accession>A0A9W6XT04</accession>
<feature type="compositionally biased region" description="Acidic residues" evidence="1">
    <location>
        <begin position="179"/>
        <end position="194"/>
    </location>
</feature>
<protein>
    <submittedName>
        <fullName evidence="2">Unnamed protein product</fullName>
    </submittedName>
</protein>
<evidence type="ECO:0000313" key="3">
    <source>
        <dbReference type="Proteomes" id="UP001165121"/>
    </source>
</evidence>
<gene>
    <name evidence="2" type="ORF">Pfra01_001580000</name>
</gene>
<proteinExistence type="predicted"/>
<evidence type="ECO:0000256" key="1">
    <source>
        <dbReference type="SAM" id="MobiDB-lite"/>
    </source>
</evidence>
<organism evidence="2 3">
    <name type="scientific">Phytophthora fragariaefolia</name>
    <dbReference type="NCBI Taxonomy" id="1490495"/>
    <lineage>
        <taxon>Eukaryota</taxon>
        <taxon>Sar</taxon>
        <taxon>Stramenopiles</taxon>
        <taxon>Oomycota</taxon>
        <taxon>Peronosporomycetes</taxon>
        <taxon>Peronosporales</taxon>
        <taxon>Peronosporaceae</taxon>
        <taxon>Phytophthora</taxon>
    </lineage>
</organism>
<feature type="region of interest" description="Disordered" evidence="1">
    <location>
        <begin position="1"/>
        <end position="38"/>
    </location>
</feature>
<reference evidence="2" key="1">
    <citation type="submission" date="2023-04" db="EMBL/GenBank/DDBJ databases">
        <title>Phytophthora fragariaefolia NBRC 109709.</title>
        <authorList>
            <person name="Ichikawa N."/>
            <person name="Sato H."/>
            <person name="Tonouchi N."/>
        </authorList>
    </citation>
    <scope>NUCLEOTIDE SEQUENCE</scope>
    <source>
        <strain evidence="2">NBRC 109709</strain>
    </source>
</reference>
<dbReference type="EMBL" id="BSXT01001733">
    <property type="protein sequence ID" value="GMF44824.1"/>
    <property type="molecule type" value="Genomic_DNA"/>
</dbReference>
<feature type="region of interest" description="Disordered" evidence="1">
    <location>
        <begin position="152"/>
        <end position="196"/>
    </location>
</feature>
<comment type="caution">
    <text evidence="2">The sequence shown here is derived from an EMBL/GenBank/DDBJ whole genome shotgun (WGS) entry which is preliminary data.</text>
</comment>
<dbReference type="Proteomes" id="UP001165121">
    <property type="component" value="Unassembled WGS sequence"/>
</dbReference>